<reference evidence="2 3" key="1">
    <citation type="submission" date="2023-02" db="EMBL/GenBank/DDBJ databases">
        <title>LHISI_Scaffold_Assembly.</title>
        <authorList>
            <person name="Stuart O.P."/>
            <person name="Cleave R."/>
            <person name="Magrath M.J.L."/>
            <person name="Mikheyev A.S."/>
        </authorList>
    </citation>
    <scope>NUCLEOTIDE SEQUENCE [LARGE SCALE GENOMIC DNA]</scope>
    <source>
        <strain evidence="2">Daus_M_001</strain>
        <tissue evidence="2">Leg muscle</tissue>
    </source>
</reference>
<accession>A0ABQ9HKV9</accession>
<protein>
    <submittedName>
        <fullName evidence="2">Uncharacterized protein</fullName>
    </submittedName>
</protein>
<gene>
    <name evidence="2" type="ORF">PR048_011194</name>
</gene>
<evidence type="ECO:0000256" key="1">
    <source>
        <dbReference type="SAM" id="MobiDB-lite"/>
    </source>
</evidence>
<proteinExistence type="predicted"/>
<dbReference type="Proteomes" id="UP001159363">
    <property type="component" value="Chromosome X"/>
</dbReference>
<keyword evidence="3" id="KW-1185">Reference proteome</keyword>
<feature type="region of interest" description="Disordered" evidence="1">
    <location>
        <begin position="109"/>
        <end position="134"/>
    </location>
</feature>
<dbReference type="EMBL" id="JARBHB010000004">
    <property type="protein sequence ID" value="KAJ8884998.1"/>
    <property type="molecule type" value="Genomic_DNA"/>
</dbReference>
<organism evidence="2 3">
    <name type="scientific">Dryococelus australis</name>
    <dbReference type="NCBI Taxonomy" id="614101"/>
    <lineage>
        <taxon>Eukaryota</taxon>
        <taxon>Metazoa</taxon>
        <taxon>Ecdysozoa</taxon>
        <taxon>Arthropoda</taxon>
        <taxon>Hexapoda</taxon>
        <taxon>Insecta</taxon>
        <taxon>Pterygota</taxon>
        <taxon>Neoptera</taxon>
        <taxon>Polyneoptera</taxon>
        <taxon>Phasmatodea</taxon>
        <taxon>Verophasmatodea</taxon>
        <taxon>Anareolatae</taxon>
        <taxon>Phasmatidae</taxon>
        <taxon>Eurycanthinae</taxon>
        <taxon>Dryococelus</taxon>
    </lineage>
</organism>
<name>A0ABQ9HKV9_9NEOP</name>
<sequence length="337" mass="37960">MSSDKHKSGALKRKIQKEKLVKEAKGLQTIAKFIKFEDKAEVVLRDQNYDMSLPATASCESTAKLKPSGSEVSGSQLTCSSSFFGLVSGGSMQVKKVDITEDIASSECQVNEDTEEINTTDRDHTDLGQDDNECNDNADLGINYDNNSYACDDPDPFKIFYKESTRENLPRKIVVHENSRQANKTAISTRMVNVDPGRWGLLKQHIPLSLQSLSETRWSERLQAESKVVAEAVGISSHFITRKRPSRLPNVDENKIEEKLQLEATYEFKSSVIFPVLDFIMADSNQLKIKTKLLVSKYPKDLADADDLNEEILHMKVIHGRVFHSEKDLLKLLNSIY</sequence>
<comment type="caution">
    <text evidence="2">The sequence shown here is derived from an EMBL/GenBank/DDBJ whole genome shotgun (WGS) entry which is preliminary data.</text>
</comment>
<evidence type="ECO:0000313" key="3">
    <source>
        <dbReference type="Proteomes" id="UP001159363"/>
    </source>
</evidence>
<evidence type="ECO:0000313" key="2">
    <source>
        <dbReference type="EMBL" id="KAJ8884998.1"/>
    </source>
</evidence>